<dbReference type="EMBL" id="CP017241">
    <property type="protein sequence ID" value="APO75210.1"/>
    <property type="molecule type" value="Genomic_DNA"/>
</dbReference>
<reference evidence="1 2" key="1">
    <citation type="submission" date="2016-09" db="EMBL/GenBank/DDBJ databases">
        <title>The complete genome sequences of Rhizobium gallicum, symbiovars gallicum and phaseoli, symbionts associated to common bean (Phaseolus vulgaris).</title>
        <authorList>
            <person name="Bustos P."/>
            <person name="Santamaria R.I."/>
            <person name="Perez-Carrascal O.M."/>
            <person name="Juarez S."/>
            <person name="Lozano L."/>
            <person name="Martinez-Flores I."/>
            <person name="Martinez-Romero E."/>
            <person name="Cevallos M."/>
            <person name="Romero D."/>
            <person name="Davila G."/>
            <person name="Gonzalez V."/>
        </authorList>
    </citation>
    <scope>NUCLEOTIDE SEQUENCE [LARGE SCALE GENOMIC DNA]</scope>
    <source>
        <strain evidence="1 2">8C-3</strain>
    </source>
</reference>
<dbReference type="SUPFAM" id="SSF53795">
    <property type="entry name" value="PEP carboxykinase-like"/>
    <property type="match status" value="1"/>
</dbReference>
<evidence type="ECO:0000313" key="2">
    <source>
        <dbReference type="Proteomes" id="UP000185109"/>
    </source>
</evidence>
<gene>
    <name evidence="1" type="ORF">AM571_CH02401</name>
</gene>
<organism evidence="1 2">
    <name type="scientific">Rhizobium etli 8C-3</name>
    <dbReference type="NCBI Taxonomy" id="538025"/>
    <lineage>
        <taxon>Bacteria</taxon>
        <taxon>Pseudomonadati</taxon>
        <taxon>Pseudomonadota</taxon>
        <taxon>Alphaproteobacteria</taxon>
        <taxon>Hyphomicrobiales</taxon>
        <taxon>Rhizobiaceae</taxon>
        <taxon>Rhizobium/Agrobacterium group</taxon>
        <taxon>Rhizobium</taxon>
    </lineage>
</organism>
<sequence length="134" mass="14855">MIKQPIEFHLLRPWNGELFQRERWGFINFLVGPNGSGKSRFANQLKEVLPGARLLGTDRLQGTGINVLKDLWGDNTAGGYQKGNFSYIKQAGLNYGSGLRRGCRGYKEDQAPATRLGNFERLLAKSLSDALPSG</sequence>
<name>A0A1L5P514_RHIET</name>
<dbReference type="AlphaFoldDB" id="A0A1L5P514"/>
<protein>
    <recommendedName>
        <fullName evidence="3">AAA domain-containing protein</fullName>
    </recommendedName>
</protein>
<dbReference type="RefSeq" id="WP_074061599.1">
    <property type="nucleotide sequence ID" value="NZ_CP017241.1"/>
</dbReference>
<accession>A0A1L5P514</accession>
<dbReference type="Proteomes" id="UP000185109">
    <property type="component" value="Chromosome"/>
</dbReference>
<evidence type="ECO:0000313" key="1">
    <source>
        <dbReference type="EMBL" id="APO75210.1"/>
    </source>
</evidence>
<proteinExistence type="predicted"/>
<evidence type="ECO:0008006" key="3">
    <source>
        <dbReference type="Google" id="ProtNLM"/>
    </source>
</evidence>